<dbReference type="PROSITE" id="PS51999">
    <property type="entry name" value="ZF_GRF"/>
    <property type="match status" value="1"/>
</dbReference>
<dbReference type="PANTHER" id="PTHR13493:SF3">
    <property type="entry name" value="RRNA N6-ADENOSINE-METHYLTRANSFERASE ZCCHC4"/>
    <property type="match status" value="1"/>
</dbReference>
<evidence type="ECO:0000256" key="10">
    <source>
        <dbReference type="ARBA" id="ARBA00022833"/>
    </source>
</evidence>
<evidence type="ECO:0000256" key="9">
    <source>
        <dbReference type="ARBA" id="ARBA00022771"/>
    </source>
</evidence>
<evidence type="ECO:0000256" key="3">
    <source>
        <dbReference type="ARBA" id="ARBA00008246"/>
    </source>
</evidence>
<keyword evidence="10" id="KW-0862">Zinc</keyword>
<evidence type="ECO:0000256" key="7">
    <source>
        <dbReference type="ARBA" id="ARBA00022691"/>
    </source>
</evidence>
<dbReference type="AlphaFoldDB" id="A0A6A4T4T4"/>
<feature type="compositionally biased region" description="Polar residues" evidence="16">
    <location>
        <begin position="471"/>
        <end position="488"/>
    </location>
</feature>
<evidence type="ECO:0000256" key="12">
    <source>
        <dbReference type="ARBA" id="ARBA00032078"/>
    </source>
</evidence>
<dbReference type="GO" id="GO:0005730">
    <property type="term" value="C:nucleolus"/>
    <property type="evidence" value="ECO:0007669"/>
    <property type="project" value="UniProtKB-SubCell"/>
</dbReference>
<dbReference type="GO" id="GO:0003676">
    <property type="term" value="F:nucleic acid binding"/>
    <property type="evidence" value="ECO:0007669"/>
    <property type="project" value="InterPro"/>
</dbReference>
<dbReference type="Proteomes" id="UP000438429">
    <property type="component" value="Unassembled WGS sequence"/>
</dbReference>
<dbReference type="InterPro" id="IPR010666">
    <property type="entry name" value="Znf_GRF"/>
</dbReference>
<keyword evidence="11" id="KW-0539">Nucleus</keyword>
<protein>
    <recommendedName>
        <fullName evidence="14">rRNA N(6)-adenosine-methyltransferase ZCCHC4</fullName>
    </recommendedName>
    <alternativeName>
        <fullName evidence="12">Zinc finger CCHC domain-containing protein 4</fullName>
    </alternativeName>
</protein>
<sequence length="671" mass="75229">MSSSNLLITTIVGLITDNNDTAYREEVQHLAQWCSNNNLDLNTTKTKDKKGLKLNVIKLCYLNEIDMAEHNDDSFAIEVILPDDGRAAPCCPHGPTLLFEKVGKGGERDRRFYACSACRDRKDCSFFQWEDDKVSEARLLAREAENRLKRPQFSQQQYCTRFRKFASLPADEKKFCQDCQLLPLPGERDAHSSHRCTAVTVAQLGRPSVLLRPLDNKKSNAQYLFADRSTNFLLDTLAGLGYRKVLCVGTPRLQELIKLRNLEQKHEPMKSLLLDIDFRYAQFYSQDEFCHYNMFNHHFFGGEASSVVLQAFLRESDGEKAVMVADPPFGGLVKPLANSFSLISQTWRKLQSSDSSDADMPMMWIFPYFFEPRIRECLPSFTMLDYQVDYDNHPLYKHGKTGRKQSPVRLFTNICPKDVVLPKEESYRMVVNGSIAPHHGNTVSPVVTVLSQSTHVARAKGRRAASDAAACSTNAKPALSETSPGSADHQSLLGLRRLPIDNDRTSVVAVGPWNWTHTLVIVHKSGTKHTNSDITNAETMDCDTPGTTHTLVDTDFNDILSKYQSGFRKQHSTVTAALKVAFVYNTSVHSSIGFTSYFLTHGMEAWISVDVVLGLVQGDLVHGPPEDFGGSLLGRLDTALNRTRDNNLAASKKQTTYYDIRLRHSPGILCG</sequence>
<evidence type="ECO:0000256" key="1">
    <source>
        <dbReference type="ARBA" id="ARBA00004496"/>
    </source>
</evidence>
<keyword evidence="6" id="KW-0808">Transferase</keyword>
<dbReference type="GO" id="GO:0008988">
    <property type="term" value="F:rRNA (adenine-N6-)-methyltransferase activity"/>
    <property type="evidence" value="ECO:0007669"/>
    <property type="project" value="InterPro"/>
</dbReference>
<dbReference type="PANTHER" id="PTHR13493">
    <property type="entry name" value="ZINC FINGER CCHC DOMAIN-CONTAINING"/>
    <property type="match status" value="1"/>
</dbReference>
<keyword evidence="5" id="KW-0489">Methyltransferase</keyword>
<proteinExistence type="inferred from homology"/>
<evidence type="ECO:0000256" key="13">
    <source>
        <dbReference type="ARBA" id="ARBA00046086"/>
    </source>
</evidence>
<keyword evidence="8" id="KW-0479">Metal-binding</keyword>
<reference evidence="18 19" key="1">
    <citation type="submission" date="2019-06" db="EMBL/GenBank/DDBJ databases">
        <title>Draft genomes of female and male turbot (Scophthalmus maximus).</title>
        <authorList>
            <person name="Xu H."/>
            <person name="Xu X.-W."/>
            <person name="Shao C."/>
            <person name="Chen S."/>
        </authorList>
    </citation>
    <scope>NUCLEOTIDE SEQUENCE [LARGE SCALE GENOMIC DNA]</scope>
    <source>
        <strain evidence="18">Ysfricsl-2016a</strain>
        <tissue evidence="18">Blood</tissue>
    </source>
</reference>
<keyword evidence="9 15" id="KW-0863">Zinc-finger</keyword>
<evidence type="ECO:0000256" key="4">
    <source>
        <dbReference type="ARBA" id="ARBA00022490"/>
    </source>
</evidence>
<evidence type="ECO:0000256" key="16">
    <source>
        <dbReference type="SAM" id="MobiDB-lite"/>
    </source>
</evidence>
<dbReference type="GO" id="GO:0005737">
    <property type="term" value="C:cytoplasm"/>
    <property type="evidence" value="ECO:0007669"/>
    <property type="project" value="UniProtKB-SubCell"/>
</dbReference>
<keyword evidence="7" id="KW-0949">S-adenosyl-L-methionine</keyword>
<dbReference type="Pfam" id="PF10237">
    <property type="entry name" value="N6-adenineMlase"/>
    <property type="match status" value="1"/>
</dbReference>
<dbReference type="InterPro" id="IPR039846">
    <property type="entry name" value="ZCCHC4"/>
</dbReference>
<evidence type="ECO:0000256" key="15">
    <source>
        <dbReference type="PROSITE-ProRule" id="PRU01343"/>
    </source>
</evidence>
<evidence type="ECO:0000256" key="6">
    <source>
        <dbReference type="ARBA" id="ARBA00022679"/>
    </source>
</evidence>
<evidence type="ECO:0000259" key="17">
    <source>
        <dbReference type="PROSITE" id="PS51999"/>
    </source>
</evidence>
<evidence type="ECO:0000256" key="11">
    <source>
        <dbReference type="ARBA" id="ARBA00023242"/>
    </source>
</evidence>
<dbReference type="PROSITE" id="PS00092">
    <property type="entry name" value="N6_MTASE"/>
    <property type="match status" value="1"/>
</dbReference>
<accession>A0A6A4T4T4</accession>
<dbReference type="EMBL" id="VEVO01000008">
    <property type="protein sequence ID" value="KAF0039000.1"/>
    <property type="molecule type" value="Genomic_DNA"/>
</dbReference>
<dbReference type="InterPro" id="IPR002052">
    <property type="entry name" value="DNA_methylase_N6_adenine_CS"/>
</dbReference>
<name>A0A6A4T4T4_SCOMX</name>
<comment type="function">
    <text evidence="13">rRNA N6-methyltransferase that specifically methylates the adenine in position 4220 of 28S rRNA. N6-methylation of adenine(4220) in 28S rRNA is required for translation.</text>
</comment>
<dbReference type="GO" id="GO:0008270">
    <property type="term" value="F:zinc ion binding"/>
    <property type="evidence" value="ECO:0007669"/>
    <property type="project" value="UniProtKB-KW"/>
</dbReference>
<evidence type="ECO:0000256" key="2">
    <source>
        <dbReference type="ARBA" id="ARBA00004604"/>
    </source>
</evidence>
<comment type="similarity">
    <text evidence="3">Belongs to the ZCCHC4 family.</text>
</comment>
<comment type="caution">
    <text evidence="18">The sequence shown here is derived from an EMBL/GenBank/DDBJ whole genome shotgun (WGS) entry which is preliminary data.</text>
</comment>
<evidence type="ECO:0000313" key="19">
    <source>
        <dbReference type="Proteomes" id="UP000438429"/>
    </source>
</evidence>
<evidence type="ECO:0000313" key="18">
    <source>
        <dbReference type="EMBL" id="KAF0039000.1"/>
    </source>
</evidence>
<feature type="domain" description="GRF-type" evidence="17">
    <location>
        <begin position="91"/>
        <end position="133"/>
    </location>
</feature>
<evidence type="ECO:0000256" key="5">
    <source>
        <dbReference type="ARBA" id="ARBA00022603"/>
    </source>
</evidence>
<feature type="region of interest" description="Disordered" evidence="16">
    <location>
        <begin position="467"/>
        <end position="488"/>
    </location>
</feature>
<keyword evidence="4" id="KW-0963">Cytoplasm</keyword>
<dbReference type="InterPro" id="IPR041370">
    <property type="entry name" value="Mlase_EEF1AKMT1/ZCCHC4"/>
</dbReference>
<comment type="subcellular location">
    <subcellularLocation>
        <location evidence="1">Cytoplasm</location>
    </subcellularLocation>
    <subcellularLocation>
        <location evidence="2">Nucleus</location>
        <location evidence="2">Nucleolus</location>
    </subcellularLocation>
</comment>
<gene>
    <name evidence="18" type="ORF">F2P81_009484</name>
</gene>
<dbReference type="Pfam" id="PF06839">
    <property type="entry name" value="Zn_ribbon_GRF"/>
    <property type="match status" value="1"/>
</dbReference>
<evidence type="ECO:0000256" key="14">
    <source>
        <dbReference type="ARBA" id="ARBA00049767"/>
    </source>
</evidence>
<evidence type="ECO:0000256" key="8">
    <source>
        <dbReference type="ARBA" id="ARBA00022723"/>
    </source>
</evidence>
<organism evidence="18 19">
    <name type="scientific">Scophthalmus maximus</name>
    <name type="common">Turbot</name>
    <name type="synonym">Psetta maxima</name>
    <dbReference type="NCBI Taxonomy" id="52904"/>
    <lineage>
        <taxon>Eukaryota</taxon>
        <taxon>Metazoa</taxon>
        <taxon>Chordata</taxon>
        <taxon>Craniata</taxon>
        <taxon>Vertebrata</taxon>
        <taxon>Euteleostomi</taxon>
        <taxon>Actinopterygii</taxon>
        <taxon>Neopterygii</taxon>
        <taxon>Teleostei</taxon>
        <taxon>Neoteleostei</taxon>
        <taxon>Acanthomorphata</taxon>
        <taxon>Carangaria</taxon>
        <taxon>Pleuronectiformes</taxon>
        <taxon>Pleuronectoidei</taxon>
        <taxon>Scophthalmidae</taxon>
        <taxon>Scophthalmus</taxon>
    </lineage>
</organism>